<dbReference type="STRING" id="46731.A0A3M6TBQ9"/>
<accession>A0A3M6TBQ9</accession>
<sequence length="900" mass="100930">MSQVNYKGLLQIHCQKSKAVLPHYSCTERMQGFSPVFSANVVVFGRNFTSGGEFSNKKQAEQNAAKIALRELGLLEPNLDTNEPKLQQSEIKQPLFVVDGAEVGQNKSCANINPLSTPATDESLEDKQQTPSAEEDLRSPVAQSSATSVGKVSLSFKNIIQEKAQKMGLPLPQYETTVEGSGFVCTMTFNGQQFKSEGVSSNKKQAQQSAASVAIKLLNLEQGPEKKSLIQKTVALDSQSPVVSPEKFDAKLSYKNLFQENCQQRGNKPPIYETSWNGTGFISRVQFGDKTVSSKVPCSNKKQAQQMAAREALLAIGVSNPEDAFNNKESRKLKSKRTMPQMSGFKRTWVHSRGDRGQLNPWEEVDQSWNQAIMNKRQKLGTDEYPLSKGQFEGSTFALPLEHRQDLTVAEIWKEKKNIAVVGDSQSSFILYCTRVPGTCNIFNTRTMSLVLLEPGYRIVGLDACYTDHKGKVALKAERCADIIIPESPDPVLTSCGVVLLYQDPESSLLQVLLKRYLSSQAFVNVAAALAQYFRRKVSGRPVSLDIPSLTEHICEWMLEEVQNIAGMHEEALHQLFSHMWKFNKRWCSVLSTPLPHDLESLKAKALDELAHRQASDVQYSEDYYHPWSLPKGNFKHRMLSTGLFLEPAVDCAVRELKEETGIKLDLDQVKNCPWIDLPHDDNLNPHKGDIVRYFLCVYHSDDNEELNLSQDMSAVNTSIEWEAKQSIDEVEGFPSLEASNEQEAVENECSDLMSGMDLQRCQEEIQQDIVILTNGQVVPDMVEVAQDEAQSQKEDAQRRGIKRKRNDDDDVITEDCQLRGISSMPQDCNISLNSLSSPVPEVKQEVITAKSPHVQSSVHEECAWFSVEEARTKSPVFEQVYQREEFQQLLASILASEER</sequence>
<feature type="region of interest" description="Disordered" evidence="4">
    <location>
        <begin position="789"/>
        <end position="810"/>
    </location>
</feature>
<feature type="region of interest" description="Disordered" evidence="4">
    <location>
        <begin position="108"/>
        <end position="144"/>
    </location>
</feature>
<comment type="caution">
    <text evidence="6">The sequence shown here is derived from an EMBL/GenBank/DDBJ whole genome shotgun (WGS) entry which is preliminary data.</text>
</comment>
<keyword evidence="1" id="KW-0677">Repeat</keyword>
<feature type="domain" description="DRBM" evidence="5">
    <location>
        <begin position="253"/>
        <end position="318"/>
    </location>
</feature>
<keyword evidence="2 3" id="KW-0694">RNA-binding</keyword>
<evidence type="ECO:0000256" key="2">
    <source>
        <dbReference type="ARBA" id="ARBA00022884"/>
    </source>
</evidence>
<proteinExistence type="predicted"/>
<gene>
    <name evidence="6" type="ORF">pdam_00013974</name>
</gene>
<evidence type="ECO:0000259" key="5">
    <source>
        <dbReference type="PROSITE" id="PS50137"/>
    </source>
</evidence>
<name>A0A3M6TBQ9_POCDA</name>
<dbReference type="CDD" id="cd02883">
    <property type="entry name" value="NUDIX_Hydrolase"/>
    <property type="match status" value="1"/>
</dbReference>
<dbReference type="Pfam" id="PF00035">
    <property type="entry name" value="dsrm"/>
    <property type="match status" value="3"/>
</dbReference>
<dbReference type="SUPFAM" id="SSF55811">
    <property type="entry name" value="Nudix"/>
    <property type="match status" value="1"/>
</dbReference>
<dbReference type="EMBL" id="RCHS01003938">
    <property type="protein sequence ID" value="RMX38836.1"/>
    <property type="molecule type" value="Genomic_DNA"/>
</dbReference>
<dbReference type="InterPro" id="IPR014720">
    <property type="entry name" value="dsRBD_dom"/>
</dbReference>
<organism evidence="6 7">
    <name type="scientific">Pocillopora damicornis</name>
    <name type="common">Cauliflower coral</name>
    <name type="synonym">Millepora damicornis</name>
    <dbReference type="NCBI Taxonomy" id="46731"/>
    <lineage>
        <taxon>Eukaryota</taxon>
        <taxon>Metazoa</taxon>
        <taxon>Cnidaria</taxon>
        <taxon>Anthozoa</taxon>
        <taxon>Hexacorallia</taxon>
        <taxon>Scleractinia</taxon>
        <taxon>Astrocoeniina</taxon>
        <taxon>Pocilloporidae</taxon>
        <taxon>Pocillopora</taxon>
    </lineage>
</organism>
<dbReference type="SMART" id="SM00358">
    <property type="entry name" value="DSRM"/>
    <property type="match status" value="3"/>
</dbReference>
<evidence type="ECO:0000313" key="6">
    <source>
        <dbReference type="EMBL" id="RMX38836.1"/>
    </source>
</evidence>
<feature type="domain" description="DRBM" evidence="5">
    <location>
        <begin position="155"/>
        <end position="220"/>
    </location>
</feature>
<evidence type="ECO:0000256" key="4">
    <source>
        <dbReference type="SAM" id="MobiDB-lite"/>
    </source>
</evidence>
<evidence type="ECO:0000313" key="7">
    <source>
        <dbReference type="Proteomes" id="UP000275408"/>
    </source>
</evidence>
<dbReference type="GO" id="GO:0003723">
    <property type="term" value="F:RNA binding"/>
    <property type="evidence" value="ECO:0007669"/>
    <property type="project" value="UniProtKB-UniRule"/>
</dbReference>
<keyword evidence="7" id="KW-1185">Reference proteome</keyword>
<dbReference type="SUPFAM" id="SSF54768">
    <property type="entry name" value="dsRNA-binding domain-like"/>
    <property type="match status" value="3"/>
</dbReference>
<feature type="domain" description="DRBM" evidence="5">
    <location>
        <begin position="5"/>
        <end position="74"/>
    </location>
</feature>
<dbReference type="PANTHER" id="PTHR46031">
    <property type="match status" value="1"/>
</dbReference>
<dbReference type="OrthoDB" id="5988181at2759"/>
<dbReference type="PROSITE" id="PS50137">
    <property type="entry name" value="DS_RBD"/>
    <property type="match status" value="3"/>
</dbReference>
<dbReference type="Proteomes" id="UP000275408">
    <property type="component" value="Unassembled WGS sequence"/>
</dbReference>
<reference evidence="6 7" key="1">
    <citation type="journal article" date="2018" name="Sci. Rep.">
        <title>Comparative analysis of the Pocillopora damicornis genome highlights role of immune system in coral evolution.</title>
        <authorList>
            <person name="Cunning R."/>
            <person name="Bay R.A."/>
            <person name="Gillette P."/>
            <person name="Baker A.C."/>
            <person name="Traylor-Knowles N."/>
        </authorList>
    </citation>
    <scope>NUCLEOTIDE SEQUENCE [LARGE SCALE GENOMIC DNA]</scope>
    <source>
        <strain evidence="6">RSMAS</strain>
        <tissue evidence="6">Whole animal</tissue>
    </source>
</reference>
<dbReference type="PANTHER" id="PTHR46031:SF26">
    <property type="entry name" value="DOUBLE-STRANDED RNA-BINDING PROTEIN 2"/>
    <property type="match status" value="1"/>
</dbReference>
<evidence type="ECO:0000256" key="3">
    <source>
        <dbReference type="PROSITE-ProRule" id="PRU00266"/>
    </source>
</evidence>
<feature type="compositionally biased region" description="Polar residues" evidence="4">
    <location>
        <begin position="108"/>
        <end position="120"/>
    </location>
</feature>
<evidence type="ECO:0000256" key="1">
    <source>
        <dbReference type="ARBA" id="ARBA00022737"/>
    </source>
</evidence>
<dbReference type="CDD" id="cd00048">
    <property type="entry name" value="DSRM_SF"/>
    <property type="match status" value="1"/>
</dbReference>
<dbReference type="OMA" id="PKGNFRH"/>
<dbReference type="InterPro" id="IPR015797">
    <property type="entry name" value="NUDIX_hydrolase-like_dom_sf"/>
</dbReference>
<dbReference type="Gene3D" id="3.30.160.20">
    <property type="match status" value="3"/>
</dbReference>
<protein>
    <recommendedName>
        <fullName evidence="5">DRBM domain-containing protein</fullName>
    </recommendedName>
</protein>
<dbReference type="AlphaFoldDB" id="A0A3M6TBQ9"/>
<dbReference type="Gene3D" id="3.90.79.10">
    <property type="entry name" value="Nucleoside Triphosphate Pyrophosphohydrolase"/>
    <property type="match status" value="1"/>
</dbReference>